<evidence type="ECO:0000313" key="3">
    <source>
        <dbReference type="Proteomes" id="UP001549076"/>
    </source>
</evidence>
<dbReference type="InterPro" id="IPR047216">
    <property type="entry name" value="Endonuclease_DUF559_bact"/>
</dbReference>
<comment type="caution">
    <text evidence="2">The sequence shown here is derived from an EMBL/GenBank/DDBJ whole genome shotgun (WGS) entry which is preliminary data.</text>
</comment>
<dbReference type="Pfam" id="PF04480">
    <property type="entry name" value="DUF559"/>
    <property type="match status" value="1"/>
</dbReference>
<dbReference type="GO" id="GO:0004519">
    <property type="term" value="F:endonuclease activity"/>
    <property type="evidence" value="ECO:0007669"/>
    <property type="project" value="UniProtKB-KW"/>
</dbReference>
<organism evidence="2 3">
    <name type="scientific">Aquamicrobium terrae</name>
    <dbReference type="NCBI Taxonomy" id="1324945"/>
    <lineage>
        <taxon>Bacteria</taxon>
        <taxon>Pseudomonadati</taxon>
        <taxon>Pseudomonadota</taxon>
        <taxon>Alphaproteobacteria</taxon>
        <taxon>Hyphomicrobiales</taxon>
        <taxon>Phyllobacteriaceae</taxon>
        <taxon>Aquamicrobium</taxon>
    </lineage>
</organism>
<dbReference type="EMBL" id="JBEPML010000005">
    <property type="protein sequence ID" value="MET3791844.1"/>
    <property type="molecule type" value="Genomic_DNA"/>
</dbReference>
<proteinExistence type="predicted"/>
<dbReference type="CDD" id="cd01038">
    <property type="entry name" value="Endonuclease_DUF559"/>
    <property type="match status" value="1"/>
</dbReference>
<name>A0ABV2MYG2_9HYPH</name>
<keyword evidence="2" id="KW-0255">Endonuclease</keyword>
<dbReference type="PANTHER" id="PTHR38590">
    <property type="entry name" value="BLL0828 PROTEIN"/>
    <property type="match status" value="1"/>
</dbReference>
<dbReference type="SUPFAM" id="SSF52980">
    <property type="entry name" value="Restriction endonuclease-like"/>
    <property type="match status" value="1"/>
</dbReference>
<gene>
    <name evidence="2" type="ORF">ABID37_002052</name>
</gene>
<accession>A0ABV2MYG2</accession>
<dbReference type="InterPro" id="IPR011335">
    <property type="entry name" value="Restrct_endonuc-II-like"/>
</dbReference>
<dbReference type="Gene3D" id="3.40.960.10">
    <property type="entry name" value="VSR Endonuclease"/>
    <property type="match status" value="1"/>
</dbReference>
<reference evidence="2 3" key="1">
    <citation type="submission" date="2024-06" db="EMBL/GenBank/DDBJ databases">
        <title>Genomic Encyclopedia of Type Strains, Phase IV (KMG-IV): sequencing the most valuable type-strain genomes for metagenomic binning, comparative biology and taxonomic classification.</title>
        <authorList>
            <person name="Goeker M."/>
        </authorList>
    </citation>
    <scope>NUCLEOTIDE SEQUENCE [LARGE SCALE GENOMIC DNA]</scope>
    <source>
        <strain evidence="2 3">DSM 27865</strain>
    </source>
</reference>
<protein>
    <submittedName>
        <fullName evidence="2">Very-short-patch-repair endonuclease</fullName>
    </submittedName>
</protein>
<dbReference type="InterPro" id="IPR007569">
    <property type="entry name" value="DUF559"/>
</dbReference>
<feature type="domain" description="DUF559" evidence="1">
    <location>
        <begin position="14"/>
        <end position="118"/>
    </location>
</feature>
<keyword evidence="2" id="KW-0378">Hydrolase</keyword>
<keyword evidence="3" id="KW-1185">Reference proteome</keyword>
<evidence type="ECO:0000259" key="1">
    <source>
        <dbReference type="Pfam" id="PF04480"/>
    </source>
</evidence>
<keyword evidence="2" id="KW-0540">Nuclease</keyword>
<evidence type="ECO:0000313" key="2">
    <source>
        <dbReference type="EMBL" id="MET3791844.1"/>
    </source>
</evidence>
<dbReference type="PANTHER" id="PTHR38590:SF1">
    <property type="entry name" value="BLL0828 PROTEIN"/>
    <property type="match status" value="1"/>
</dbReference>
<dbReference type="Proteomes" id="UP001549076">
    <property type="component" value="Unassembled WGS sequence"/>
</dbReference>
<sequence>MRGIVMRGPNGLRTERARSLRKTDNDAERALWSDLKGRRLAGAKFTRQLPIGPYFADFVCRESRLVVELDGSQHAGSEYHRLRGNFLVHEGWSVLRFWNTDALLQRDAVLDTILAALERRLDPVVTANLRFIAAPNYRETAS</sequence>